<dbReference type="PANTHER" id="PTHR43227">
    <property type="entry name" value="BLL4140 PROTEIN"/>
    <property type="match status" value="1"/>
</dbReference>
<evidence type="ECO:0000313" key="10">
    <source>
        <dbReference type="Proteomes" id="UP000683139"/>
    </source>
</evidence>
<dbReference type="Pfam" id="PF00528">
    <property type="entry name" value="BPD_transp_1"/>
    <property type="match status" value="1"/>
</dbReference>
<reference evidence="9" key="1">
    <citation type="submission" date="2021-03" db="EMBL/GenBank/DDBJ databases">
        <title>Antimicrobial resistance genes in bacteria isolated from Japanese honey, and their potential for conferring macrolide and lincosamide resistance in the American foulbrood pathogen Paenibacillus larvae.</title>
        <authorList>
            <person name="Okamoto M."/>
            <person name="Kumagai M."/>
            <person name="Kanamori H."/>
            <person name="Takamatsu D."/>
        </authorList>
    </citation>
    <scope>NUCLEOTIDE SEQUENCE</scope>
    <source>
        <strain evidence="9">J40TS1</strain>
    </source>
</reference>
<evidence type="ECO:0000256" key="4">
    <source>
        <dbReference type="ARBA" id="ARBA00022692"/>
    </source>
</evidence>
<evidence type="ECO:0000313" key="9">
    <source>
        <dbReference type="EMBL" id="GIP19347.1"/>
    </source>
</evidence>
<dbReference type="Proteomes" id="UP000683139">
    <property type="component" value="Unassembled WGS sequence"/>
</dbReference>
<comment type="caution">
    <text evidence="9">The sequence shown here is derived from an EMBL/GenBank/DDBJ whole genome shotgun (WGS) entry which is preliminary data.</text>
</comment>
<evidence type="ECO:0000256" key="6">
    <source>
        <dbReference type="ARBA" id="ARBA00023136"/>
    </source>
</evidence>
<feature type="domain" description="ABC transmembrane type-1" evidence="8">
    <location>
        <begin position="89"/>
        <end position="306"/>
    </location>
</feature>
<sequence length="319" mass="35885">MYQADAKGSKLNLARRTRIAGLSIWRDWQLWAMLLPAAIYIIIFCYGPMYGLQLAFRDYDFSKGITGGNWVGLKYFMQYFESPMFWPTMRNTFIISLFSLICGFPIPILLAIVINSIRKQAFKRIVQTTLYLPYFISIVVMVALLQIMLSPTTGLFSNALKAMHLIPQDMNLLGSSSAFVWVYVLSGIWQMAGWNSIIFLAALSAVDRNLYDASQVDGANKWQQVRHIEIPSILPTIIILLIMNMGTILSVGFEKTFLMQNALNKSVSEVISTYVFNVGIMSGQFSFGSAVGLFNTLINFLFLILANQLAKRAANISLV</sequence>
<keyword evidence="5 7" id="KW-1133">Transmembrane helix</keyword>
<evidence type="ECO:0000256" key="1">
    <source>
        <dbReference type="ARBA" id="ARBA00004651"/>
    </source>
</evidence>
<proteinExistence type="inferred from homology"/>
<dbReference type="SUPFAM" id="SSF161098">
    <property type="entry name" value="MetI-like"/>
    <property type="match status" value="1"/>
</dbReference>
<name>A0A919YUE7_9BACL</name>
<keyword evidence="3" id="KW-1003">Cell membrane</keyword>
<feature type="transmembrane region" description="Helical" evidence="7">
    <location>
        <begin position="285"/>
        <end position="306"/>
    </location>
</feature>
<dbReference type="AlphaFoldDB" id="A0A919YUE7"/>
<organism evidence="9 10">
    <name type="scientific">Paenibacillus montaniterrae</name>
    <dbReference type="NCBI Taxonomy" id="429341"/>
    <lineage>
        <taxon>Bacteria</taxon>
        <taxon>Bacillati</taxon>
        <taxon>Bacillota</taxon>
        <taxon>Bacilli</taxon>
        <taxon>Bacillales</taxon>
        <taxon>Paenibacillaceae</taxon>
        <taxon>Paenibacillus</taxon>
    </lineage>
</organism>
<dbReference type="Gene3D" id="1.10.3720.10">
    <property type="entry name" value="MetI-like"/>
    <property type="match status" value="1"/>
</dbReference>
<dbReference type="PANTHER" id="PTHR43227:SF11">
    <property type="entry name" value="BLL4140 PROTEIN"/>
    <property type="match status" value="1"/>
</dbReference>
<protein>
    <submittedName>
        <fullName evidence="9">Sugar ABC transporter permease</fullName>
    </submittedName>
</protein>
<evidence type="ECO:0000259" key="8">
    <source>
        <dbReference type="PROSITE" id="PS50928"/>
    </source>
</evidence>
<feature type="transmembrane region" description="Helical" evidence="7">
    <location>
        <begin position="93"/>
        <end position="117"/>
    </location>
</feature>
<dbReference type="GO" id="GO:0005886">
    <property type="term" value="C:plasma membrane"/>
    <property type="evidence" value="ECO:0007669"/>
    <property type="project" value="UniProtKB-SubCell"/>
</dbReference>
<evidence type="ECO:0000256" key="2">
    <source>
        <dbReference type="ARBA" id="ARBA00022448"/>
    </source>
</evidence>
<feature type="transmembrane region" description="Helical" evidence="7">
    <location>
        <begin position="233"/>
        <end position="253"/>
    </location>
</feature>
<feature type="transmembrane region" description="Helical" evidence="7">
    <location>
        <begin position="129"/>
        <end position="149"/>
    </location>
</feature>
<dbReference type="GO" id="GO:0055085">
    <property type="term" value="P:transmembrane transport"/>
    <property type="evidence" value="ECO:0007669"/>
    <property type="project" value="InterPro"/>
</dbReference>
<dbReference type="CDD" id="cd06261">
    <property type="entry name" value="TM_PBP2"/>
    <property type="match status" value="1"/>
</dbReference>
<accession>A0A919YUE7</accession>
<evidence type="ECO:0000256" key="5">
    <source>
        <dbReference type="ARBA" id="ARBA00022989"/>
    </source>
</evidence>
<evidence type="ECO:0000256" key="3">
    <source>
        <dbReference type="ARBA" id="ARBA00022475"/>
    </source>
</evidence>
<dbReference type="EMBL" id="BOSE01000014">
    <property type="protein sequence ID" value="GIP19347.1"/>
    <property type="molecule type" value="Genomic_DNA"/>
</dbReference>
<gene>
    <name evidence="9" type="ORF">J40TS1_49890</name>
</gene>
<dbReference type="RefSeq" id="WP_306433598.1">
    <property type="nucleotide sequence ID" value="NZ_BOSE01000014.1"/>
</dbReference>
<keyword evidence="6 7" id="KW-0472">Membrane</keyword>
<comment type="subcellular location">
    <subcellularLocation>
        <location evidence="1 7">Cell membrane</location>
        <topology evidence="1 7">Multi-pass membrane protein</topology>
    </subcellularLocation>
</comment>
<keyword evidence="2 7" id="KW-0813">Transport</keyword>
<dbReference type="InterPro" id="IPR050809">
    <property type="entry name" value="UgpAE/MalFG_permease"/>
</dbReference>
<dbReference type="PROSITE" id="PS50928">
    <property type="entry name" value="ABC_TM1"/>
    <property type="match status" value="1"/>
</dbReference>
<feature type="transmembrane region" description="Helical" evidence="7">
    <location>
        <begin position="28"/>
        <end position="49"/>
    </location>
</feature>
<dbReference type="InterPro" id="IPR000515">
    <property type="entry name" value="MetI-like"/>
</dbReference>
<keyword evidence="4 7" id="KW-0812">Transmembrane</keyword>
<feature type="transmembrane region" description="Helical" evidence="7">
    <location>
        <begin position="180"/>
        <end position="203"/>
    </location>
</feature>
<comment type="similarity">
    <text evidence="7">Belongs to the binding-protein-dependent transport system permease family.</text>
</comment>
<dbReference type="InterPro" id="IPR035906">
    <property type="entry name" value="MetI-like_sf"/>
</dbReference>
<keyword evidence="10" id="KW-1185">Reference proteome</keyword>
<evidence type="ECO:0000256" key="7">
    <source>
        <dbReference type="RuleBase" id="RU363032"/>
    </source>
</evidence>